<evidence type="ECO:0000313" key="1">
    <source>
        <dbReference type="EMBL" id="MEQ2526637.1"/>
    </source>
</evidence>
<gene>
    <name evidence="1" type="ORF">WMO40_07985</name>
</gene>
<reference evidence="1" key="1">
    <citation type="submission" date="2024-03" db="EMBL/GenBank/DDBJ databases">
        <title>Human intestinal bacterial collection.</title>
        <authorList>
            <person name="Pauvert C."/>
            <person name="Hitch T.C.A."/>
            <person name="Clavel T."/>
        </authorList>
    </citation>
    <scope>NUCLEOTIDE SEQUENCE</scope>
    <source>
        <strain evidence="1">CLA-AA-H227</strain>
    </source>
</reference>
<keyword evidence="1" id="KW-0224">Dipeptidase</keyword>
<proteinExistence type="predicted"/>
<keyword evidence="1" id="KW-0378">Hydrolase</keyword>
<evidence type="ECO:0000313" key="2">
    <source>
        <dbReference type="Proteomes" id="UP001439875"/>
    </source>
</evidence>
<dbReference type="EC" id="3.4.13.19" evidence="1"/>
<keyword evidence="2" id="KW-1185">Reference proteome</keyword>
<organism evidence="1 2">
    <name type="scientific">Robertmurraya yapensis</name>
    <name type="common">ex Hitch et al 2024</name>
    <dbReference type="NCBI Taxonomy" id="3133160"/>
    <lineage>
        <taxon>Bacteria</taxon>
        <taxon>Bacillati</taxon>
        <taxon>Bacillota</taxon>
        <taxon>Bacilli</taxon>
        <taxon>Bacillales</taxon>
        <taxon>Bacillaceae</taxon>
        <taxon>Robertmurraya</taxon>
    </lineage>
</organism>
<name>A0ACC6S9G4_9BACI</name>
<accession>A0ACC6S9G4</accession>
<sequence>MNIIDMHCDALLKLWESKGKASFVDAPVIDTNKIRMKKGKVKVQAFAVWVDPSINTLHQFNVALEQVRLFHEEILQKNEDIKHIKDWSELDKLKEDEIGAILTLEGVEPIGNDISKLHILYELGVRLVGLTWNSANLAADGALEARGAGLTSFGKEIVRFNNDRQIITDVSHLSERAFWDVMELARYPMASHSNTKHHCDHPRNLSDSQARAMFERGGMVHVVYHPPFVKKDGNATIQDLIRHIDHLCALGGVKQIGLGSDFDGIDAKIPGLAHAGETQNLINELLKHFSEEEVRGFASENFLRHRPKL</sequence>
<dbReference type="Proteomes" id="UP001439875">
    <property type="component" value="Unassembled WGS sequence"/>
</dbReference>
<comment type="caution">
    <text evidence="1">The sequence shown here is derived from an EMBL/GenBank/DDBJ whole genome shotgun (WGS) entry which is preliminary data.</text>
</comment>
<keyword evidence="1" id="KW-0645">Protease</keyword>
<dbReference type="EMBL" id="JBBMEW010000004">
    <property type="protein sequence ID" value="MEQ2526637.1"/>
    <property type="molecule type" value="Genomic_DNA"/>
</dbReference>
<protein>
    <submittedName>
        <fullName evidence="1">Dipeptidase</fullName>
        <ecNumber evidence="1">3.4.13.19</ecNumber>
    </submittedName>
</protein>